<evidence type="ECO:0000313" key="3">
    <source>
        <dbReference type="Proteomes" id="UP000036403"/>
    </source>
</evidence>
<dbReference type="Proteomes" id="UP000036403">
    <property type="component" value="Unassembled WGS sequence"/>
</dbReference>
<protein>
    <submittedName>
        <fullName evidence="2">Uncharacterized protein</fullName>
    </submittedName>
</protein>
<dbReference type="AlphaFoldDB" id="A0A0J7JZI3"/>
<dbReference type="PaxDb" id="67767-A0A0J7JZI3"/>
<keyword evidence="3" id="KW-1185">Reference proteome</keyword>
<name>A0A0J7JZI3_LASNI</name>
<comment type="caution">
    <text evidence="2">The sequence shown here is derived from an EMBL/GenBank/DDBJ whole genome shotgun (WGS) entry which is preliminary data.</text>
</comment>
<feature type="region of interest" description="Disordered" evidence="1">
    <location>
        <begin position="116"/>
        <end position="149"/>
    </location>
</feature>
<gene>
    <name evidence="2" type="ORF">RF55_19634</name>
</gene>
<reference evidence="2 3" key="1">
    <citation type="submission" date="2015-04" db="EMBL/GenBank/DDBJ databases">
        <title>Lasius niger genome sequencing.</title>
        <authorList>
            <person name="Konorov E.A."/>
            <person name="Nikitin M.A."/>
            <person name="Kirill M.V."/>
            <person name="Chang P."/>
        </authorList>
    </citation>
    <scope>NUCLEOTIDE SEQUENCE [LARGE SCALE GENOMIC DNA]</scope>
    <source>
        <tissue evidence="2">Whole</tissue>
    </source>
</reference>
<sequence length="149" mass="16068">MGSEAKPGVASCKAVLAWRGLTADDQLFSSGTTAASPYSDCAMALSGKPRLNKAGNKKRIVMHETSSEVLIRSFPQNPSGSRQYIRLYFFLTLGRCRLNHGLKDASAACHRRAARPSAAPGTASEHEPLPLAGPAKDCDHHEYISQSRE</sequence>
<accession>A0A0J7JZI3</accession>
<organism evidence="2 3">
    <name type="scientific">Lasius niger</name>
    <name type="common">Black garden ant</name>
    <dbReference type="NCBI Taxonomy" id="67767"/>
    <lineage>
        <taxon>Eukaryota</taxon>
        <taxon>Metazoa</taxon>
        <taxon>Ecdysozoa</taxon>
        <taxon>Arthropoda</taxon>
        <taxon>Hexapoda</taxon>
        <taxon>Insecta</taxon>
        <taxon>Pterygota</taxon>
        <taxon>Neoptera</taxon>
        <taxon>Endopterygota</taxon>
        <taxon>Hymenoptera</taxon>
        <taxon>Apocrita</taxon>
        <taxon>Aculeata</taxon>
        <taxon>Formicoidea</taxon>
        <taxon>Formicidae</taxon>
        <taxon>Formicinae</taxon>
        <taxon>Lasius</taxon>
        <taxon>Lasius</taxon>
    </lineage>
</organism>
<feature type="compositionally biased region" description="Basic and acidic residues" evidence="1">
    <location>
        <begin position="136"/>
        <end position="149"/>
    </location>
</feature>
<proteinExistence type="predicted"/>
<evidence type="ECO:0000256" key="1">
    <source>
        <dbReference type="SAM" id="MobiDB-lite"/>
    </source>
</evidence>
<evidence type="ECO:0000313" key="2">
    <source>
        <dbReference type="EMBL" id="KMQ83573.1"/>
    </source>
</evidence>
<dbReference type="EMBL" id="LBMM01019260">
    <property type="protein sequence ID" value="KMQ83573.1"/>
    <property type="molecule type" value="Genomic_DNA"/>
</dbReference>